<organism evidence="2 3">
    <name type="scientific">Phaedon cochleariae</name>
    <name type="common">Mustard beetle</name>
    <dbReference type="NCBI Taxonomy" id="80249"/>
    <lineage>
        <taxon>Eukaryota</taxon>
        <taxon>Metazoa</taxon>
        <taxon>Ecdysozoa</taxon>
        <taxon>Arthropoda</taxon>
        <taxon>Hexapoda</taxon>
        <taxon>Insecta</taxon>
        <taxon>Pterygota</taxon>
        <taxon>Neoptera</taxon>
        <taxon>Endopterygota</taxon>
        <taxon>Coleoptera</taxon>
        <taxon>Polyphaga</taxon>
        <taxon>Cucujiformia</taxon>
        <taxon>Chrysomeloidea</taxon>
        <taxon>Chrysomelidae</taxon>
        <taxon>Chrysomelinae</taxon>
        <taxon>Chrysomelini</taxon>
        <taxon>Phaedon</taxon>
    </lineage>
</organism>
<evidence type="ECO:0000259" key="1">
    <source>
        <dbReference type="PROSITE" id="PS50235"/>
    </source>
</evidence>
<accession>A0A9N9SGZ0</accession>
<evidence type="ECO:0000313" key="2">
    <source>
        <dbReference type="EMBL" id="CAG9822464.1"/>
    </source>
</evidence>
<proteinExistence type="predicted"/>
<dbReference type="Gene3D" id="3.90.70.10">
    <property type="entry name" value="Cysteine proteinases"/>
    <property type="match status" value="1"/>
</dbReference>
<dbReference type="InterPro" id="IPR001394">
    <property type="entry name" value="Peptidase_C19_UCH"/>
</dbReference>
<dbReference type="EMBL" id="OU896712">
    <property type="protein sequence ID" value="CAG9822464.1"/>
    <property type="molecule type" value="Genomic_DNA"/>
</dbReference>
<feature type="domain" description="USP" evidence="1">
    <location>
        <begin position="1"/>
        <end position="100"/>
    </location>
</feature>
<gene>
    <name evidence="2" type="ORF">PHAECO_LOCUS10086</name>
</gene>
<keyword evidence="3" id="KW-1185">Reference proteome</keyword>
<reference evidence="2" key="2">
    <citation type="submission" date="2022-10" db="EMBL/GenBank/DDBJ databases">
        <authorList>
            <consortium name="ENA_rothamsted_submissions"/>
            <consortium name="culmorum"/>
            <person name="King R."/>
        </authorList>
    </citation>
    <scope>NUCLEOTIDE SEQUENCE</scope>
</reference>
<dbReference type="PROSITE" id="PS50235">
    <property type="entry name" value="USP_3"/>
    <property type="match status" value="1"/>
</dbReference>
<dbReference type="InterPro" id="IPR028889">
    <property type="entry name" value="USP"/>
</dbReference>
<dbReference type="Pfam" id="PF00443">
    <property type="entry name" value="UCH"/>
    <property type="match status" value="1"/>
</dbReference>
<evidence type="ECO:0000313" key="3">
    <source>
        <dbReference type="Proteomes" id="UP001153737"/>
    </source>
</evidence>
<name>A0A9N9SGZ0_PHACE</name>
<dbReference type="GO" id="GO:0004843">
    <property type="term" value="F:cysteine-type deubiquitinase activity"/>
    <property type="evidence" value="ECO:0007669"/>
    <property type="project" value="InterPro"/>
</dbReference>
<dbReference type="SUPFAM" id="SSF54001">
    <property type="entry name" value="Cysteine proteinases"/>
    <property type="match status" value="1"/>
</dbReference>
<protein>
    <recommendedName>
        <fullName evidence="1">USP domain-containing protein</fullName>
    </recommendedName>
</protein>
<dbReference type="InterPro" id="IPR038765">
    <property type="entry name" value="Papain-like_cys_pep_sf"/>
</dbReference>
<dbReference type="GO" id="GO:0016579">
    <property type="term" value="P:protein deubiquitination"/>
    <property type="evidence" value="ECO:0007669"/>
    <property type="project" value="InterPro"/>
</dbReference>
<reference evidence="2" key="1">
    <citation type="submission" date="2022-01" db="EMBL/GenBank/DDBJ databases">
        <authorList>
            <person name="King R."/>
        </authorList>
    </citation>
    <scope>NUCLEOTIDE SEQUENCE</scope>
</reference>
<dbReference type="Proteomes" id="UP001153737">
    <property type="component" value="Chromosome 6"/>
</dbReference>
<dbReference type="AlphaFoldDB" id="A0A9N9SGZ0"/>
<sequence>MYTKSLPIQRFPEILFIYLKRFSLDRFVEKLNVFLEFRQTRYESLYAADGSVPFQYDLYAISNYSGTINSGHSIQPIANIRTRTPDTNSTIVVFQKFHQI</sequence>